<gene>
    <name evidence="1" type="ORF">PROFUN_15740</name>
</gene>
<reference evidence="1 2" key="1">
    <citation type="journal article" date="2018" name="Genome Biol. Evol.">
        <title>Multiple Roots of Fruiting Body Formation in Amoebozoa.</title>
        <authorList>
            <person name="Hillmann F."/>
            <person name="Forbes G."/>
            <person name="Novohradska S."/>
            <person name="Ferling I."/>
            <person name="Riege K."/>
            <person name="Groth M."/>
            <person name="Westermann M."/>
            <person name="Marz M."/>
            <person name="Spaller T."/>
            <person name="Winckler T."/>
            <person name="Schaap P."/>
            <person name="Glockner G."/>
        </authorList>
    </citation>
    <scope>NUCLEOTIDE SEQUENCE [LARGE SCALE GENOMIC DNA]</scope>
    <source>
        <strain evidence="1 2">Jena</strain>
    </source>
</reference>
<proteinExistence type="predicted"/>
<dbReference type="EMBL" id="MDYQ01000384">
    <property type="protein sequence ID" value="PRP75455.1"/>
    <property type="molecule type" value="Genomic_DNA"/>
</dbReference>
<dbReference type="InParanoid" id="A0A2P6MUR1"/>
<accession>A0A2P6MUR1</accession>
<keyword evidence="2" id="KW-1185">Reference proteome</keyword>
<protein>
    <submittedName>
        <fullName evidence="1">Uncharacterized protein</fullName>
    </submittedName>
</protein>
<sequence length="45" mass="4623">MSDLELARGAAQVSFTIATVDHLSSSVSSIAQVVTGIYRNAGLDA</sequence>
<organism evidence="1 2">
    <name type="scientific">Planoprotostelium fungivorum</name>
    <dbReference type="NCBI Taxonomy" id="1890364"/>
    <lineage>
        <taxon>Eukaryota</taxon>
        <taxon>Amoebozoa</taxon>
        <taxon>Evosea</taxon>
        <taxon>Variosea</taxon>
        <taxon>Cavosteliida</taxon>
        <taxon>Cavosteliaceae</taxon>
        <taxon>Planoprotostelium</taxon>
    </lineage>
</organism>
<comment type="caution">
    <text evidence="1">The sequence shown here is derived from an EMBL/GenBank/DDBJ whole genome shotgun (WGS) entry which is preliminary data.</text>
</comment>
<evidence type="ECO:0000313" key="2">
    <source>
        <dbReference type="Proteomes" id="UP000241769"/>
    </source>
</evidence>
<name>A0A2P6MUR1_9EUKA</name>
<dbReference type="AlphaFoldDB" id="A0A2P6MUR1"/>
<dbReference type="Proteomes" id="UP000241769">
    <property type="component" value="Unassembled WGS sequence"/>
</dbReference>
<evidence type="ECO:0000313" key="1">
    <source>
        <dbReference type="EMBL" id="PRP75455.1"/>
    </source>
</evidence>